<dbReference type="GO" id="GO:0003700">
    <property type="term" value="F:DNA-binding transcription factor activity"/>
    <property type="evidence" value="ECO:0007669"/>
    <property type="project" value="InterPro"/>
</dbReference>
<evidence type="ECO:0000256" key="3">
    <source>
        <dbReference type="ARBA" id="ARBA00023163"/>
    </source>
</evidence>
<dbReference type="PANTHER" id="PTHR43132:SF8">
    <property type="entry name" value="HTH-TYPE TRANSCRIPTIONAL REGULATOR KMTR"/>
    <property type="match status" value="1"/>
</dbReference>
<protein>
    <recommendedName>
        <fullName evidence="4">HTH arsR-type domain-containing protein</fullName>
    </recommendedName>
</protein>
<keyword evidence="1" id="KW-0805">Transcription regulation</keyword>
<dbReference type="CDD" id="cd00090">
    <property type="entry name" value="HTH_ARSR"/>
    <property type="match status" value="1"/>
</dbReference>
<dbReference type="RefSeq" id="WP_204075333.1">
    <property type="nucleotide sequence ID" value="NZ_BAABHI010000032.1"/>
</dbReference>
<keyword evidence="3" id="KW-0804">Transcription</keyword>
<dbReference type="Proteomes" id="UP000622547">
    <property type="component" value="Unassembled WGS sequence"/>
</dbReference>
<dbReference type="AlphaFoldDB" id="A0A8J3XFJ7"/>
<dbReference type="Gene3D" id="1.10.10.10">
    <property type="entry name" value="Winged helix-like DNA-binding domain superfamily/Winged helix DNA-binding domain"/>
    <property type="match status" value="1"/>
</dbReference>
<name>A0A8J3XFJ7_9ACTN</name>
<dbReference type="InterPro" id="IPR036390">
    <property type="entry name" value="WH_DNA-bd_sf"/>
</dbReference>
<dbReference type="Pfam" id="PF01022">
    <property type="entry name" value="HTH_5"/>
    <property type="match status" value="1"/>
</dbReference>
<accession>A0A8J3XFJ7</accession>
<comment type="caution">
    <text evidence="5">The sequence shown here is derived from an EMBL/GenBank/DDBJ whole genome shotgun (WGS) entry which is preliminary data.</text>
</comment>
<dbReference type="InterPro" id="IPR051011">
    <property type="entry name" value="Metal_resp_trans_reg"/>
</dbReference>
<evidence type="ECO:0000313" key="6">
    <source>
        <dbReference type="Proteomes" id="UP000622547"/>
    </source>
</evidence>
<keyword evidence="6" id="KW-1185">Reference proteome</keyword>
<sequence>MAEDGIQQVFAHLHPALHWSGDRLVSPDLPAADPDLNGAGITRAVGTLWEARDATGNGLARLIGRSRAQLLAYTTSPTTTTQLAARTGLSLGTVSQHLTVLREAGLVTSHRYRHEVNYTTSDLGIALLERS</sequence>
<dbReference type="EMBL" id="BOOP01000021">
    <property type="protein sequence ID" value="GII39772.1"/>
    <property type="molecule type" value="Genomic_DNA"/>
</dbReference>
<reference evidence="5 6" key="1">
    <citation type="submission" date="2021-01" db="EMBL/GenBank/DDBJ databases">
        <title>Whole genome shotgun sequence of Planotetraspora phitsanulokensis NBRC 104273.</title>
        <authorList>
            <person name="Komaki H."/>
            <person name="Tamura T."/>
        </authorList>
    </citation>
    <scope>NUCLEOTIDE SEQUENCE [LARGE SCALE GENOMIC DNA]</scope>
    <source>
        <strain evidence="5 6">NBRC 104273</strain>
    </source>
</reference>
<gene>
    <name evidence="5" type="ORF">Pph01_47750</name>
</gene>
<dbReference type="SUPFAM" id="SSF46785">
    <property type="entry name" value="Winged helix' DNA-binding domain"/>
    <property type="match status" value="1"/>
</dbReference>
<evidence type="ECO:0000256" key="2">
    <source>
        <dbReference type="ARBA" id="ARBA00023125"/>
    </source>
</evidence>
<dbReference type="InterPro" id="IPR036388">
    <property type="entry name" value="WH-like_DNA-bd_sf"/>
</dbReference>
<dbReference type="InterPro" id="IPR011991">
    <property type="entry name" value="ArsR-like_HTH"/>
</dbReference>
<dbReference type="GO" id="GO:0003677">
    <property type="term" value="F:DNA binding"/>
    <property type="evidence" value="ECO:0007669"/>
    <property type="project" value="UniProtKB-KW"/>
</dbReference>
<dbReference type="InterPro" id="IPR001845">
    <property type="entry name" value="HTH_ArsR_DNA-bd_dom"/>
</dbReference>
<feature type="domain" description="HTH arsR-type" evidence="4">
    <location>
        <begin position="36"/>
        <end position="131"/>
    </location>
</feature>
<evidence type="ECO:0000259" key="4">
    <source>
        <dbReference type="PROSITE" id="PS50987"/>
    </source>
</evidence>
<evidence type="ECO:0000256" key="1">
    <source>
        <dbReference type="ARBA" id="ARBA00023015"/>
    </source>
</evidence>
<dbReference type="PANTHER" id="PTHR43132">
    <property type="entry name" value="ARSENICAL RESISTANCE OPERON REPRESSOR ARSR-RELATED"/>
    <property type="match status" value="1"/>
</dbReference>
<evidence type="ECO:0000313" key="5">
    <source>
        <dbReference type="EMBL" id="GII39772.1"/>
    </source>
</evidence>
<dbReference type="PROSITE" id="PS50987">
    <property type="entry name" value="HTH_ARSR_2"/>
    <property type="match status" value="1"/>
</dbReference>
<proteinExistence type="predicted"/>
<keyword evidence="2" id="KW-0238">DNA-binding</keyword>
<organism evidence="5 6">
    <name type="scientific">Planotetraspora phitsanulokensis</name>
    <dbReference type="NCBI Taxonomy" id="575192"/>
    <lineage>
        <taxon>Bacteria</taxon>
        <taxon>Bacillati</taxon>
        <taxon>Actinomycetota</taxon>
        <taxon>Actinomycetes</taxon>
        <taxon>Streptosporangiales</taxon>
        <taxon>Streptosporangiaceae</taxon>
        <taxon>Planotetraspora</taxon>
    </lineage>
</organism>